<feature type="region of interest" description="Disordered" evidence="1">
    <location>
        <begin position="98"/>
        <end position="125"/>
    </location>
</feature>
<dbReference type="PANTHER" id="PTHR36437">
    <property type="entry name" value="GLYOXALASE/BLEOMYCIN RESISTANCE PROTEIN/DIOXYGENASE"/>
    <property type="match status" value="1"/>
</dbReference>
<evidence type="ECO:0000313" key="4">
    <source>
        <dbReference type="Proteomes" id="UP000589520"/>
    </source>
</evidence>
<dbReference type="Gene3D" id="3.10.180.10">
    <property type="entry name" value="2,3-Dihydroxybiphenyl 1,2-Dioxygenase, domain 1"/>
    <property type="match status" value="1"/>
</dbReference>
<accession>A0A7Y9PHV3</accession>
<organism evidence="3 4">
    <name type="scientific">Granulicella arctica</name>
    <dbReference type="NCBI Taxonomy" id="940613"/>
    <lineage>
        <taxon>Bacteria</taxon>
        <taxon>Pseudomonadati</taxon>
        <taxon>Acidobacteriota</taxon>
        <taxon>Terriglobia</taxon>
        <taxon>Terriglobales</taxon>
        <taxon>Acidobacteriaceae</taxon>
        <taxon>Granulicella</taxon>
    </lineage>
</organism>
<dbReference type="EMBL" id="JACCCW010000002">
    <property type="protein sequence ID" value="NYF80194.1"/>
    <property type="molecule type" value="Genomic_DNA"/>
</dbReference>
<dbReference type="SUPFAM" id="SSF54593">
    <property type="entry name" value="Glyoxalase/Bleomycin resistance protein/Dihydroxybiphenyl dioxygenase"/>
    <property type="match status" value="1"/>
</dbReference>
<dbReference type="InterPro" id="IPR029068">
    <property type="entry name" value="Glyas_Bleomycin-R_OHBP_Dase"/>
</dbReference>
<dbReference type="Proteomes" id="UP000589520">
    <property type="component" value="Unassembled WGS sequence"/>
</dbReference>
<feature type="compositionally biased region" description="Polar residues" evidence="1">
    <location>
        <begin position="116"/>
        <end position="125"/>
    </location>
</feature>
<feature type="domain" description="VOC" evidence="2">
    <location>
        <begin position="4"/>
        <end position="121"/>
    </location>
</feature>
<evidence type="ECO:0000256" key="1">
    <source>
        <dbReference type="SAM" id="MobiDB-lite"/>
    </source>
</evidence>
<gene>
    <name evidence="3" type="ORF">HDF17_002514</name>
</gene>
<evidence type="ECO:0000313" key="3">
    <source>
        <dbReference type="EMBL" id="NYF80194.1"/>
    </source>
</evidence>
<name>A0A7Y9PHV3_9BACT</name>
<keyword evidence="4" id="KW-1185">Reference proteome</keyword>
<dbReference type="Pfam" id="PF00903">
    <property type="entry name" value="Glyoxalase"/>
    <property type="match status" value="1"/>
</dbReference>
<dbReference type="RefSeq" id="WP_179491413.1">
    <property type="nucleotide sequence ID" value="NZ_JACCCW010000002.1"/>
</dbReference>
<reference evidence="3 4" key="1">
    <citation type="submission" date="2020-07" db="EMBL/GenBank/DDBJ databases">
        <title>Genomic Encyclopedia of Type Strains, Phase IV (KMG-V): Genome sequencing to study the core and pangenomes of soil and plant-associated prokaryotes.</title>
        <authorList>
            <person name="Whitman W."/>
        </authorList>
    </citation>
    <scope>NUCLEOTIDE SEQUENCE [LARGE SCALE GENOMIC DNA]</scope>
    <source>
        <strain evidence="3 4">X4EP2</strain>
    </source>
</reference>
<evidence type="ECO:0000259" key="2">
    <source>
        <dbReference type="PROSITE" id="PS51819"/>
    </source>
</evidence>
<dbReference type="InterPro" id="IPR004360">
    <property type="entry name" value="Glyas_Fos-R_dOase_dom"/>
</dbReference>
<comment type="caution">
    <text evidence="3">The sequence shown here is derived from an EMBL/GenBank/DDBJ whole genome shotgun (WGS) entry which is preliminary data.</text>
</comment>
<dbReference type="GO" id="GO:0016829">
    <property type="term" value="F:lyase activity"/>
    <property type="evidence" value="ECO:0007669"/>
    <property type="project" value="UniProtKB-KW"/>
</dbReference>
<proteinExistence type="predicted"/>
<sequence length="125" mass="13760">MVRGITFVGIPVSDQDVALKFYTESMGFKVATDRPFTDTQRWIELLIPGAETGLALYTPEGHESRIGQFQSIAFWCDDVFATSAILKAKGVSFAQEPKKEPWGSTAIVKDPDGNQFALSSNGKQR</sequence>
<dbReference type="InterPro" id="IPR037523">
    <property type="entry name" value="VOC_core"/>
</dbReference>
<dbReference type="PROSITE" id="PS51819">
    <property type="entry name" value="VOC"/>
    <property type="match status" value="1"/>
</dbReference>
<dbReference type="PANTHER" id="PTHR36437:SF2">
    <property type="entry name" value="GLYOXALASE_BLEOMYCIN RESISTANCE PROTEIN_DIOXYGENASE"/>
    <property type="match status" value="1"/>
</dbReference>
<dbReference type="AlphaFoldDB" id="A0A7Y9PHV3"/>
<keyword evidence="3" id="KW-0456">Lyase</keyword>
<protein>
    <submittedName>
        <fullName evidence="3">Putative enzyme related to lactoylglutathione lyase</fullName>
    </submittedName>
</protein>